<protein>
    <submittedName>
        <fullName evidence="1">Uncharacterized protein</fullName>
    </submittedName>
</protein>
<evidence type="ECO:0000313" key="1">
    <source>
        <dbReference type="EMBL" id="KAJ3006036.1"/>
    </source>
</evidence>
<evidence type="ECO:0000313" key="2">
    <source>
        <dbReference type="Proteomes" id="UP001144978"/>
    </source>
</evidence>
<dbReference type="EMBL" id="JANSHE010000904">
    <property type="protein sequence ID" value="KAJ3006036.1"/>
    <property type="molecule type" value="Genomic_DNA"/>
</dbReference>
<keyword evidence="2" id="KW-1185">Reference proteome</keyword>
<name>A0ACC1Q0L4_9APHY</name>
<organism evidence="1 2">
    <name type="scientific">Trametes sanguinea</name>
    <dbReference type="NCBI Taxonomy" id="158606"/>
    <lineage>
        <taxon>Eukaryota</taxon>
        <taxon>Fungi</taxon>
        <taxon>Dikarya</taxon>
        <taxon>Basidiomycota</taxon>
        <taxon>Agaricomycotina</taxon>
        <taxon>Agaricomycetes</taxon>
        <taxon>Polyporales</taxon>
        <taxon>Polyporaceae</taxon>
        <taxon>Trametes</taxon>
    </lineage>
</organism>
<reference evidence="1" key="1">
    <citation type="submission" date="2022-08" db="EMBL/GenBank/DDBJ databases">
        <title>Genome Sequence of Pycnoporus sanguineus.</title>
        <authorList>
            <person name="Buettner E."/>
        </authorList>
    </citation>
    <scope>NUCLEOTIDE SEQUENCE</scope>
    <source>
        <strain evidence="1">CG-C14</strain>
    </source>
</reference>
<sequence>MSTTRTSKKTTVEQAPFVIPDLSIKELLSAIPYVIRSVSFPACVLNASPSFQNSAHCFERSALRSSLYILLDVVVIASACQLAYLLEGLLTSGGPFNLPDVLYPFARFSVWALYSFIAGLFGFGLWIIGHECGHSAFSESKMVNDVVGFIIHSALGVPFFSWRFSHARHHAGTGHVSRDEVFVPRTRSELGLPPLDPAKEDLGGASVSEEVMKELWEAIGDSPISAAYYSFVYLVWGWPAYLLTNVGGQKRYPQDTHHFNPSATIFRPDQRTQVVISNIGILMWMGAILASISHWGFFNVLKTYLVPYLWVNHWLILVTFLQHTDPMLPHYRASEYTFPRGALSTLDRSLLGDLGSVPRLSIVHVDNARPGKASSDGRSAGFWCAFDPQPLPFPLILRTVVVTDAAPISIPVLFLLWIFHSTCLRPGRTSLHPHPYLCLSLSLDIMRSPSTSVGIRI</sequence>
<accession>A0ACC1Q0L4</accession>
<dbReference type="Proteomes" id="UP001144978">
    <property type="component" value="Unassembled WGS sequence"/>
</dbReference>
<gene>
    <name evidence="1" type="ORF">NUW54_g4085</name>
</gene>
<comment type="caution">
    <text evidence="1">The sequence shown here is derived from an EMBL/GenBank/DDBJ whole genome shotgun (WGS) entry which is preliminary data.</text>
</comment>
<proteinExistence type="predicted"/>